<dbReference type="GO" id="GO:0005524">
    <property type="term" value="F:ATP binding"/>
    <property type="evidence" value="ECO:0007669"/>
    <property type="project" value="UniProtKB-KW"/>
</dbReference>
<evidence type="ECO:0000256" key="5">
    <source>
        <dbReference type="ARBA" id="ARBA00022741"/>
    </source>
</evidence>
<accession>A0A3B0ZJ13</accession>
<proteinExistence type="predicted"/>
<evidence type="ECO:0000256" key="6">
    <source>
        <dbReference type="ARBA" id="ARBA00022840"/>
    </source>
</evidence>
<evidence type="ECO:0000313" key="14">
    <source>
        <dbReference type="EMBL" id="VAW87297.1"/>
    </source>
</evidence>
<comment type="subcellular location">
    <subcellularLocation>
        <location evidence="1">Endomembrane system</location>
        <topology evidence="1">Multi-pass membrane protein</topology>
    </subcellularLocation>
</comment>
<keyword evidence="4 11" id="KW-0812">Transmembrane</keyword>
<evidence type="ECO:0000256" key="8">
    <source>
        <dbReference type="ARBA" id="ARBA00022989"/>
    </source>
</evidence>
<organism evidence="14">
    <name type="scientific">hydrothermal vent metagenome</name>
    <dbReference type="NCBI Taxonomy" id="652676"/>
    <lineage>
        <taxon>unclassified sequences</taxon>
        <taxon>metagenomes</taxon>
        <taxon>ecological metagenomes</taxon>
    </lineage>
</organism>
<dbReference type="GO" id="GO:0016020">
    <property type="term" value="C:membrane"/>
    <property type="evidence" value="ECO:0007669"/>
    <property type="project" value="InterPro"/>
</dbReference>
<keyword evidence="9" id="KW-0445">Lipid transport</keyword>
<dbReference type="GO" id="GO:0015421">
    <property type="term" value="F:ABC-type oligopeptide transporter activity"/>
    <property type="evidence" value="ECO:0007669"/>
    <property type="project" value="TreeGrafter"/>
</dbReference>
<dbReference type="InterPro" id="IPR011527">
    <property type="entry name" value="ABC1_TM_dom"/>
</dbReference>
<feature type="transmembrane region" description="Helical" evidence="11">
    <location>
        <begin position="173"/>
        <end position="191"/>
    </location>
</feature>
<feature type="domain" description="ABC transporter" evidence="12">
    <location>
        <begin position="348"/>
        <end position="564"/>
    </location>
</feature>
<feature type="transmembrane region" description="Helical" evidence="11">
    <location>
        <begin position="148"/>
        <end position="167"/>
    </location>
</feature>
<evidence type="ECO:0000256" key="7">
    <source>
        <dbReference type="ARBA" id="ARBA00022967"/>
    </source>
</evidence>
<feature type="transmembrane region" description="Helical" evidence="11">
    <location>
        <begin position="69"/>
        <end position="98"/>
    </location>
</feature>
<dbReference type="PANTHER" id="PTHR43394">
    <property type="entry name" value="ATP-DEPENDENT PERMEASE MDL1, MITOCHONDRIAL"/>
    <property type="match status" value="1"/>
</dbReference>
<feature type="transmembrane region" description="Helical" evidence="11">
    <location>
        <begin position="250"/>
        <end position="275"/>
    </location>
</feature>
<dbReference type="CDD" id="cd18552">
    <property type="entry name" value="ABC_6TM_MsbA_like"/>
    <property type="match status" value="1"/>
</dbReference>
<dbReference type="InterPro" id="IPR011917">
    <property type="entry name" value="ABC_transpr_lipidA"/>
</dbReference>
<dbReference type="Gene3D" id="3.40.50.300">
    <property type="entry name" value="P-loop containing nucleotide triphosphate hydrolases"/>
    <property type="match status" value="1"/>
</dbReference>
<dbReference type="SUPFAM" id="SSF90123">
    <property type="entry name" value="ABC transporter transmembrane region"/>
    <property type="match status" value="1"/>
</dbReference>
<feature type="non-terminal residue" evidence="14">
    <location>
        <position position="564"/>
    </location>
</feature>
<dbReference type="PROSITE" id="PS50893">
    <property type="entry name" value="ABC_TRANSPORTER_2"/>
    <property type="match status" value="1"/>
</dbReference>
<dbReference type="GO" id="GO:0034040">
    <property type="term" value="F:ATPase-coupled lipid transmembrane transporter activity"/>
    <property type="evidence" value="ECO:0007669"/>
    <property type="project" value="InterPro"/>
</dbReference>
<dbReference type="InterPro" id="IPR027417">
    <property type="entry name" value="P-loop_NTPase"/>
</dbReference>
<evidence type="ECO:0000256" key="2">
    <source>
        <dbReference type="ARBA" id="ARBA00022448"/>
    </source>
</evidence>
<dbReference type="PANTHER" id="PTHR43394:SF1">
    <property type="entry name" value="ATP-BINDING CASSETTE SUB-FAMILY B MEMBER 10, MITOCHONDRIAL"/>
    <property type="match status" value="1"/>
</dbReference>
<keyword evidence="2" id="KW-0813">Transport</keyword>
<reference evidence="14" key="1">
    <citation type="submission" date="2018-06" db="EMBL/GenBank/DDBJ databases">
        <authorList>
            <person name="Zhirakovskaya E."/>
        </authorList>
    </citation>
    <scope>NUCLEOTIDE SEQUENCE</scope>
</reference>
<evidence type="ECO:0000256" key="11">
    <source>
        <dbReference type="SAM" id="Phobius"/>
    </source>
</evidence>
<keyword evidence="5" id="KW-0547">Nucleotide-binding</keyword>
<dbReference type="SUPFAM" id="SSF52540">
    <property type="entry name" value="P-loop containing nucleoside triphosphate hydrolases"/>
    <property type="match status" value="1"/>
</dbReference>
<gene>
    <name evidence="14" type="ORF">MNBD_GAMMA17-193</name>
</gene>
<dbReference type="InterPro" id="IPR039421">
    <property type="entry name" value="Type_1_exporter"/>
</dbReference>
<keyword evidence="8 11" id="KW-1133">Transmembrane helix</keyword>
<dbReference type="InterPro" id="IPR036640">
    <property type="entry name" value="ABC1_TM_sf"/>
</dbReference>
<protein>
    <submittedName>
        <fullName evidence="14">Lipid A export permease/ATP-binding protein MsbA</fullName>
    </submittedName>
</protein>
<dbReference type="InterPro" id="IPR003593">
    <property type="entry name" value="AAA+_ATPase"/>
</dbReference>
<keyword evidence="10 11" id="KW-0472">Membrane</keyword>
<dbReference type="PROSITE" id="PS50929">
    <property type="entry name" value="ABC_TM1F"/>
    <property type="match status" value="1"/>
</dbReference>
<feature type="transmembrane region" description="Helical" evidence="11">
    <location>
        <begin position="31"/>
        <end position="54"/>
    </location>
</feature>
<keyword evidence="7" id="KW-1278">Translocase</keyword>
<dbReference type="InterPro" id="IPR017871">
    <property type="entry name" value="ABC_transporter-like_CS"/>
</dbReference>
<keyword evidence="3" id="KW-1003">Cell membrane</keyword>
<dbReference type="Pfam" id="PF00005">
    <property type="entry name" value="ABC_tran"/>
    <property type="match status" value="1"/>
</dbReference>
<evidence type="ECO:0000259" key="13">
    <source>
        <dbReference type="PROSITE" id="PS50929"/>
    </source>
</evidence>
<keyword evidence="6 14" id="KW-0067">ATP-binding</keyword>
<dbReference type="Gene3D" id="1.20.1560.10">
    <property type="entry name" value="ABC transporter type 1, transmembrane domain"/>
    <property type="match status" value="1"/>
</dbReference>
<dbReference type="EMBL" id="UOFQ01000062">
    <property type="protein sequence ID" value="VAW87297.1"/>
    <property type="molecule type" value="Genomic_DNA"/>
</dbReference>
<dbReference type="InterPro" id="IPR003439">
    <property type="entry name" value="ABC_transporter-like_ATP-bd"/>
</dbReference>
<evidence type="ECO:0000256" key="4">
    <source>
        <dbReference type="ARBA" id="ARBA00022692"/>
    </source>
</evidence>
<feature type="transmembrane region" description="Helical" evidence="11">
    <location>
        <begin position="281"/>
        <end position="301"/>
    </location>
</feature>
<evidence type="ECO:0000256" key="10">
    <source>
        <dbReference type="ARBA" id="ARBA00023136"/>
    </source>
</evidence>
<sequence>MSRLKNEPPEEITDGAVIYRRLLRYVLPYKLAFSLAVIGMVCAAATDAGLAAMLKPILDGGFVEKDPEWIALLPLLFIGVALIRGVGTFVSSFLMAWIGRNIVKTLRREMFTHILSLPTRFYDGSSSGALISKFTFDVEQVASAATDAVTIVIRDVLTIIFLLALMFYTSWQLSLVMFVLGPIIILLVSFVNKRFRRISTRIQSSMGNVTQVSEEAIEGHRVIKTFGGQAYEATHFEEVNEGNRRQFMKLIATSVSSVQIIQFISACALAAIIYLATSGPMLDTITPGTFMSFLAAMMMMLTPVKRLTTVNVIIQRGIAAAKSIFDLLDAAVEVDTGSIRLEKISGAVEFKDVCFSYEQSKGTVLDNISFRVEAGQSIAFVGKSGSGKTTLASLLPRFYDYTSGSITVDGHDIGELTLENLRQQIALVGQDVMLFNDTIGHNIAYGSLEDCSQAEIIQAATAAHAMEFIETLPEGLNTMVGDNGVLLSGGQRQRLAIARALLKNAPILILDEATSALDTESERYIQAALEELMKDRTTFVIAHRLSTIEKADTIIVMNEGTIVE</sequence>
<evidence type="ECO:0000256" key="3">
    <source>
        <dbReference type="ARBA" id="ARBA00022475"/>
    </source>
</evidence>
<name>A0A3B0ZJ13_9ZZZZ</name>
<dbReference type="Pfam" id="PF00664">
    <property type="entry name" value="ABC_membrane"/>
    <property type="match status" value="1"/>
</dbReference>
<feature type="domain" description="ABC transmembrane type-1" evidence="13">
    <location>
        <begin position="35"/>
        <end position="316"/>
    </location>
</feature>
<dbReference type="GO" id="GO:0012505">
    <property type="term" value="C:endomembrane system"/>
    <property type="evidence" value="ECO:0007669"/>
    <property type="project" value="UniProtKB-SubCell"/>
</dbReference>
<dbReference type="NCBIfam" id="TIGR02203">
    <property type="entry name" value="MsbA_lipidA"/>
    <property type="match status" value="1"/>
</dbReference>
<dbReference type="GO" id="GO:0016887">
    <property type="term" value="F:ATP hydrolysis activity"/>
    <property type="evidence" value="ECO:0007669"/>
    <property type="project" value="InterPro"/>
</dbReference>
<dbReference type="FunFam" id="3.40.50.300:FF:000140">
    <property type="entry name" value="Lipid A export ATP-binding/permease protein MsbA"/>
    <property type="match status" value="1"/>
</dbReference>
<dbReference type="PROSITE" id="PS00211">
    <property type="entry name" value="ABC_TRANSPORTER_1"/>
    <property type="match status" value="1"/>
</dbReference>
<evidence type="ECO:0000259" key="12">
    <source>
        <dbReference type="PROSITE" id="PS50893"/>
    </source>
</evidence>
<evidence type="ECO:0000256" key="1">
    <source>
        <dbReference type="ARBA" id="ARBA00004127"/>
    </source>
</evidence>
<dbReference type="AlphaFoldDB" id="A0A3B0ZJ13"/>
<dbReference type="SMART" id="SM00382">
    <property type="entry name" value="AAA"/>
    <property type="match status" value="1"/>
</dbReference>
<evidence type="ECO:0000256" key="9">
    <source>
        <dbReference type="ARBA" id="ARBA00023055"/>
    </source>
</evidence>